<comment type="caution">
    <text evidence="8">The sequence shown here is derived from an EMBL/GenBank/DDBJ whole genome shotgun (WGS) entry which is preliminary data.</text>
</comment>
<keyword evidence="3" id="KW-0276">Fatty acid metabolism</keyword>
<comment type="similarity">
    <text evidence="1">Belongs to the ATP-dependent AMP-binding enzyme family.</text>
</comment>
<dbReference type="STRING" id="1073574.GOARA_053_00370"/>
<evidence type="ECO:0000313" key="8">
    <source>
        <dbReference type="EMBL" id="GAB10210.1"/>
    </source>
</evidence>
<reference evidence="8 9" key="1">
    <citation type="submission" date="2011-11" db="EMBL/GenBank/DDBJ databases">
        <title>Whole genome shotgun sequence of Gordonia araii NBRC 100433.</title>
        <authorList>
            <person name="Yoshida Y."/>
            <person name="Hosoyama A."/>
            <person name="Tsuchikane K."/>
            <person name="Katsumata H."/>
            <person name="Yamazaki S."/>
            <person name="Fujita N."/>
        </authorList>
    </citation>
    <scope>NUCLEOTIDE SEQUENCE [LARGE SCALE GENOMIC DNA]</scope>
    <source>
        <strain evidence="8 9">NBRC 100433</strain>
    </source>
</reference>
<evidence type="ECO:0000256" key="2">
    <source>
        <dbReference type="ARBA" id="ARBA00022598"/>
    </source>
</evidence>
<dbReference type="InterPro" id="IPR042099">
    <property type="entry name" value="ANL_N_sf"/>
</dbReference>
<dbReference type="Pfam" id="PF00501">
    <property type="entry name" value="AMP-binding"/>
    <property type="match status" value="1"/>
</dbReference>
<keyword evidence="2 8" id="KW-0436">Ligase</keyword>
<evidence type="ECO:0000313" key="9">
    <source>
        <dbReference type="Proteomes" id="UP000035088"/>
    </source>
</evidence>
<dbReference type="Proteomes" id="UP000035088">
    <property type="component" value="Unassembled WGS sequence"/>
</dbReference>
<name>G7H2Y5_9ACTN</name>
<sequence length="570" mass="61015">MSIQSVFRFEVENPQFVPFLVPSSSGWTPITAAEFAQQVRAVAKGLVASGVAPGDRVAVMSSTRYEWVLLDYAIWAAGAATVAIYESSAPAQVSWIVEDSGTQLLIAEAQRHEKVVRESGCDLRELIRIDDGAIDELISRGTSVDDSELTSRGIDDTSVATLIYTSGTTGRPKGVTLTHANLDAESQATRAALGDLLAPGRRTLMFLPLAHVFARAISVGAFDAGVTVAHTADWTTLPEQFAEFRPDFILSVPRVFEKVYNGAAQRAADAGALKGAIFRSAAATAIAYSRALDDDGASLPLRTRHALFDRLVYGKLRAALGGRCVAAVSGGGPLGERLGHFFRGAGVPVYEGWGLTETTAAITVNTPTAHRVGSVGRALTGHEVRVAPDGELLVTGPVVFSGYWRNDEATAEAFADGWFRTGDLGRIDDGFVYVTGRKKEIIVTAAGKNVSPAQLEDRLRAHPLISQCMVVGDARPYIAALVTLDGEALQGWAQRNNAADARTDPRLVAEIQEAVDEANAQVSQAEQIKKFRILDGDWTQETGELTPKLSLKRAVVLAQHEAEIDELYGS</sequence>
<feature type="domain" description="AMP-dependent synthetase/ligase" evidence="7">
    <location>
        <begin position="26"/>
        <end position="404"/>
    </location>
</feature>
<dbReference type="PROSITE" id="PS00455">
    <property type="entry name" value="AMP_BINDING"/>
    <property type="match status" value="1"/>
</dbReference>
<keyword evidence="4" id="KW-0443">Lipid metabolism</keyword>
<dbReference type="InterPro" id="IPR020845">
    <property type="entry name" value="AMP-binding_CS"/>
</dbReference>
<dbReference type="Pfam" id="PF23562">
    <property type="entry name" value="AMP-binding_C_3"/>
    <property type="match status" value="1"/>
</dbReference>
<dbReference type="CDD" id="cd05907">
    <property type="entry name" value="VL_LC_FACS_like"/>
    <property type="match status" value="1"/>
</dbReference>
<dbReference type="EMBL" id="BAEE01000053">
    <property type="protein sequence ID" value="GAB10210.1"/>
    <property type="molecule type" value="Genomic_DNA"/>
</dbReference>
<dbReference type="PANTHER" id="PTHR43272">
    <property type="entry name" value="LONG-CHAIN-FATTY-ACID--COA LIGASE"/>
    <property type="match status" value="1"/>
</dbReference>
<accession>G7H2Y5</accession>
<dbReference type="InterPro" id="IPR045851">
    <property type="entry name" value="AMP-bd_C_sf"/>
</dbReference>
<dbReference type="Gene3D" id="3.30.300.30">
    <property type="match status" value="1"/>
</dbReference>
<dbReference type="RefSeq" id="WP_007322285.1">
    <property type="nucleotide sequence ID" value="NZ_BAEE01000053.1"/>
</dbReference>
<dbReference type="GO" id="GO:0016020">
    <property type="term" value="C:membrane"/>
    <property type="evidence" value="ECO:0007669"/>
    <property type="project" value="TreeGrafter"/>
</dbReference>
<dbReference type="OrthoDB" id="9803968at2"/>
<proteinExistence type="inferred from homology"/>
<dbReference type="AlphaFoldDB" id="G7H2Y5"/>
<dbReference type="InterPro" id="IPR000873">
    <property type="entry name" value="AMP-dep_synth/lig_dom"/>
</dbReference>
<organism evidence="8 9">
    <name type="scientific">Gordonia araii NBRC 100433</name>
    <dbReference type="NCBI Taxonomy" id="1073574"/>
    <lineage>
        <taxon>Bacteria</taxon>
        <taxon>Bacillati</taxon>
        <taxon>Actinomycetota</taxon>
        <taxon>Actinomycetes</taxon>
        <taxon>Mycobacteriales</taxon>
        <taxon>Gordoniaceae</taxon>
        <taxon>Gordonia</taxon>
    </lineage>
</organism>
<dbReference type="PANTHER" id="PTHR43272:SF32">
    <property type="entry name" value="AMP-DEPENDENT SYNTHETASE_LIGASE DOMAIN-CONTAINING PROTEIN"/>
    <property type="match status" value="1"/>
</dbReference>
<keyword evidence="9" id="KW-1185">Reference proteome</keyword>
<evidence type="ECO:0000259" key="7">
    <source>
        <dbReference type="Pfam" id="PF00501"/>
    </source>
</evidence>
<evidence type="ECO:0000256" key="3">
    <source>
        <dbReference type="ARBA" id="ARBA00022832"/>
    </source>
</evidence>
<evidence type="ECO:0000256" key="4">
    <source>
        <dbReference type="ARBA" id="ARBA00023098"/>
    </source>
</evidence>
<protein>
    <recommendedName>
        <fullName evidence="6">Acyl-CoA synthetase</fullName>
    </recommendedName>
</protein>
<evidence type="ECO:0000256" key="5">
    <source>
        <dbReference type="ARBA" id="ARBA00024484"/>
    </source>
</evidence>
<evidence type="ECO:0000256" key="6">
    <source>
        <dbReference type="ARBA" id="ARBA00032875"/>
    </source>
</evidence>
<evidence type="ECO:0000256" key="1">
    <source>
        <dbReference type="ARBA" id="ARBA00006432"/>
    </source>
</evidence>
<dbReference type="SUPFAM" id="SSF56801">
    <property type="entry name" value="Acetyl-CoA synthetase-like"/>
    <property type="match status" value="1"/>
</dbReference>
<dbReference type="Gene3D" id="3.40.50.12780">
    <property type="entry name" value="N-terminal domain of ligase-like"/>
    <property type="match status" value="2"/>
</dbReference>
<comment type="catalytic activity">
    <reaction evidence="5">
        <text>a long-chain fatty acid + ATP + CoA = a long-chain fatty acyl-CoA + AMP + diphosphate</text>
        <dbReference type="Rhea" id="RHEA:15421"/>
        <dbReference type="ChEBI" id="CHEBI:30616"/>
        <dbReference type="ChEBI" id="CHEBI:33019"/>
        <dbReference type="ChEBI" id="CHEBI:57287"/>
        <dbReference type="ChEBI" id="CHEBI:57560"/>
        <dbReference type="ChEBI" id="CHEBI:83139"/>
        <dbReference type="ChEBI" id="CHEBI:456215"/>
        <dbReference type="EC" id="6.2.1.3"/>
    </reaction>
    <physiologicalReaction direction="left-to-right" evidence="5">
        <dbReference type="Rhea" id="RHEA:15422"/>
    </physiologicalReaction>
</comment>
<dbReference type="GO" id="GO:0004467">
    <property type="term" value="F:long-chain fatty acid-CoA ligase activity"/>
    <property type="evidence" value="ECO:0007669"/>
    <property type="project" value="UniProtKB-EC"/>
</dbReference>
<gene>
    <name evidence="8" type="primary">fadD</name>
    <name evidence="8" type="ORF">GOARA_053_00370</name>
</gene>